<organism evidence="6">
    <name type="scientific">termite gut metagenome</name>
    <dbReference type="NCBI Taxonomy" id="433724"/>
    <lineage>
        <taxon>unclassified sequences</taxon>
        <taxon>metagenomes</taxon>
        <taxon>organismal metagenomes</taxon>
    </lineage>
</organism>
<gene>
    <name evidence="6" type="ORF">EZS27_016239</name>
</gene>
<evidence type="ECO:0000256" key="5">
    <source>
        <dbReference type="SAM" id="Phobius"/>
    </source>
</evidence>
<evidence type="ECO:0000256" key="2">
    <source>
        <dbReference type="ARBA" id="ARBA00022692"/>
    </source>
</evidence>
<evidence type="ECO:0008006" key="7">
    <source>
        <dbReference type="Google" id="ProtNLM"/>
    </source>
</evidence>
<evidence type="ECO:0000256" key="1">
    <source>
        <dbReference type="ARBA" id="ARBA00004141"/>
    </source>
</evidence>
<dbReference type="InterPro" id="IPR019109">
    <property type="entry name" value="MamF_MmsF"/>
</dbReference>
<feature type="transmembrane region" description="Helical" evidence="5">
    <location>
        <begin position="67"/>
        <end position="87"/>
    </location>
</feature>
<keyword evidence="2 5" id="KW-0812">Transmembrane</keyword>
<dbReference type="Pfam" id="PF09685">
    <property type="entry name" value="MamF_MmsF"/>
    <property type="match status" value="1"/>
</dbReference>
<proteinExistence type="predicted"/>
<protein>
    <recommendedName>
        <fullName evidence="7">DUF4870 domain-containing protein</fullName>
    </recommendedName>
</protein>
<comment type="caution">
    <text evidence="6">The sequence shown here is derived from an EMBL/GenBank/DDBJ whole genome shotgun (WGS) entry which is preliminary data.</text>
</comment>
<dbReference type="EMBL" id="SNRY01000882">
    <property type="protein sequence ID" value="KAA6335537.1"/>
    <property type="molecule type" value="Genomic_DNA"/>
</dbReference>
<evidence type="ECO:0000256" key="3">
    <source>
        <dbReference type="ARBA" id="ARBA00022989"/>
    </source>
</evidence>
<feature type="transmembrane region" description="Helical" evidence="5">
    <location>
        <begin position="107"/>
        <end position="130"/>
    </location>
</feature>
<comment type="subcellular location">
    <subcellularLocation>
        <location evidence="1">Membrane</location>
        <topology evidence="1">Multi-pass membrane protein</topology>
    </subcellularLocation>
</comment>
<evidence type="ECO:0000256" key="4">
    <source>
        <dbReference type="ARBA" id="ARBA00023136"/>
    </source>
</evidence>
<sequence length="148" mass="16635">MEETNNNNEQKTVCGLNENVYVGLMNLALVITQIGWIVSIVLWAVGKDKSEFVKVQGKNILNWIISWTIYSLVLLFFGIGRFFTFLFSGMHANHFGFGSFPGSFEGFFMLAPIAIAIAIFLVICPIIGALKGFNGETWRYPLAIRFLK</sequence>
<evidence type="ECO:0000313" key="6">
    <source>
        <dbReference type="EMBL" id="KAA6335537.1"/>
    </source>
</evidence>
<dbReference type="AlphaFoldDB" id="A0A5J4RNR5"/>
<reference evidence="6" key="1">
    <citation type="submission" date="2019-03" db="EMBL/GenBank/DDBJ databases">
        <title>Single cell metagenomics reveals metabolic interactions within the superorganism composed of flagellate Streblomastix strix and complex community of Bacteroidetes bacteria on its surface.</title>
        <authorList>
            <person name="Treitli S.C."/>
            <person name="Kolisko M."/>
            <person name="Husnik F."/>
            <person name="Keeling P."/>
            <person name="Hampl V."/>
        </authorList>
    </citation>
    <scope>NUCLEOTIDE SEQUENCE</scope>
    <source>
        <strain evidence="6">STM</strain>
    </source>
</reference>
<accession>A0A5J4RNR5</accession>
<feature type="transmembrane region" description="Helical" evidence="5">
    <location>
        <begin position="20"/>
        <end position="46"/>
    </location>
</feature>
<keyword evidence="4 5" id="KW-0472">Membrane</keyword>
<keyword evidence="3 5" id="KW-1133">Transmembrane helix</keyword>
<name>A0A5J4RNR5_9ZZZZ</name>